<dbReference type="InterPro" id="IPR013445">
    <property type="entry name" value="CDP_4_6_deHydtase"/>
</dbReference>
<dbReference type="PANTHER" id="PTHR43000">
    <property type="entry name" value="DTDP-D-GLUCOSE 4,6-DEHYDRATASE-RELATED"/>
    <property type="match status" value="1"/>
</dbReference>
<dbReference type="Gene3D" id="3.90.25.10">
    <property type="entry name" value="UDP-galactose 4-epimerase, domain 1"/>
    <property type="match status" value="1"/>
</dbReference>
<sequence length="358" mass="40167">MNLQETFKGKRVFLTGHTGFKGSWLLQILHHFGAIVKGYALAPENDNDLYNQIEGDKLCYASVIADLKDAHLLKGEMVRFEPDFVFHLAAQPLVRYSYEHPVTTFETNVMGTIHVLEAMRSLQKPCVGIMVTTDKVYENNESGNAFNEDEKLGGYDPYSASKAACEIAIASYRNSFFNPSKYHEHQKSIASVRAGNVIGGGDFAADRIIPDIVRAIEHNEDVVLRNPKAVRPWQHVLEPLFVYLSLAEKMLEEPVSLATAFNIGPEKTDILDVETVTRKFINSFGKGNYSIEQNANNPHEANLLMLDNQKIKDTLGWSPKYDAAKAIQVTADWYANKEQCAAEKCLEQIQNYMNLSGL</sequence>
<name>A0A5M6CB80_9BACT</name>
<comment type="caution">
    <text evidence="2">The sequence shown here is derived from an EMBL/GenBank/DDBJ whole genome shotgun (WGS) entry which is preliminary data.</text>
</comment>
<protein>
    <submittedName>
        <fullName evidence="2">CDP-glucose 4,6-dehydratase</fullName>
        <ecNumber evidence="2">4.2.1.45</ecNumber>
    </submittedName>
</protein>
<evidence type="ECO:0000313" key="3">
    <source>
        <dbReference type="Proteomes" id="UP000323632"/>
    </source>
</evidence>
<accession>A0A5M6CB80</accession>
<dbReference type="EC" id="4.2.1.45" evidence="2"/>
<keyword evidence="2" id="KW-0456">Lyase</keyword>
<dbReference type="NCBIfam" id="TIGR02622">
    <property type="entry name" value="CDP_4_6_dhtase"/>
    <property type="match status" value="1"/>
</dbReference>
<dbReference type="SUPFAM" id="SSF51735">
    <property type="entry name" value="NAD(P)-binding Rossmann-fold domains"/>
    <property type="match status" value="1"/>
</dbReference>
<dbReference type="InterPro" id="IPR036291">
    <property type="entry name" value="NAD(P)-bd_dom_sf"/>
</dbReference>
<dbReference type="GO" id="GO:0047733">
    <property type="term" value="F:CDP-glucose 4,6-dehydratase activity"/>
    <property type="evidence" value="ECO:0007669"/>
    <property type="project" value="UniProtKB-EC"/>
</dbReference>
<dbReference type="Gene3D" id="3.40.50.720">
    <property type="entry name" value="NAD(P)-binding Rossmann-like Domain"/>
    <property type="match status" value="1"/>
</dbReference>
<dbReference type="InterPro" id="IPR016040">
    <property type="entry name" value="NAD(P)-bd_dom"/>
</dbReference>
<dbReference type="EMBL" id="VWSH01000004">
    <property type="protein sequence ID" value="KAA5532436.1"/>
    <property type="molecule type" value="Genomic_DNA"/>
</dbReference>
<keyword evidence="3" id="KW-1185">Reference proteome</keyword>
<proteinExistence type="predicted"/>
<organism evidence="2 3">
    <name type="scientific">Taibaiella lutea</name>
    <dbReference type="NCBI Taxonomy" id="2608001"/>
    <lineage>
        <taxon>Bacteria</taxon>
        <taxon>Pseudomonadati</taxon>
        <taxon>Bacteroidota</taxon>
        <taxon>Chitinophagia</taxon>
        <taxon>Chitinophagales</taxon>
        <taxon>Chitinophagaceae</taxon>
        <taxon>Taibaiella</taxon>
    </lineage>
</organism>
<dbReference type="Proteomes" id="UP000323632">
    <property type="component" value="Unassembled WGS sequence"/>
</dbReference>
<dbReference type="Pfam" id="PF16363">
    <property type="entry name" value="GDP_Man_Dehyd"/>
    <property type="match status" value="1"/>
</dbReference>
<dbReference type="RefSeq" id="WP_150033939.1">
    <property type="nucleotide sequence ID" value="NZ_VWSH01000004.1"/>
</dbReference>
<evidence type="ECO:0000313" key="2">
    <source>
        <dbReference type="EMBL" id="KAA5532436.1"/>
    </source>
</evidence>
<feature type="domain" description="NAD(P)-binding" evidence="1">
    <location>
        <begin position="14"/>
        <end position="328"/>
    </location>
</feature>
<gene>
    <name evidence="2" type="primary">rfbG</name>
    <name evidence="2" type="ORF">F0919_16740</name>
</gene>
<reference evidence="2 3" key="1">
    <citation type="submission" date="2019-09" db="EMBL/GenBank/DDBJ databases">
        <title>Genome sequence and assembly of Taibaiella sp.</title>
        <authorList>
            <person name="Chhetri G."/>
        </authorList>
    </citation>
    <scope>NUCLEOTIDE SEQUENCE [LARGE SCALE GENOMIC DNA]</scope>
    <source>
        <strain evidence="2 3">KVB11</strain>
    </source>
</reference>
<dbReference type="AlphaFoldDB" id="A0A5M6CB80"/>
<evidence type="ECO:0000259" key="1">
    <source>
        <dbReference type="Pfam" id="PF16363"/>
    </source>
</evidence>